<dbReference type="SUPFAM" id="SSF56672">
    <property type="entry name" value="DNA/RNA polymerases"/>
    <property type="match status" value="1"/>
</dbReference>
<dbReference type="PANTHER" id="PTHR34047">
    <property type="entry name" value="NUCLEAR INTRON MATURASE 1, MITOCHONDRIAL-RELATED"/>
    <property type="match status" value="1"/>
</dbReference>
<dbReference type="PRINTS" id="PR00866">
    <property type="entry name" value="RNADNAPOLMS"/>
</dbReference>
<dbReference type="InterPro" id="IPR043502">
    <property type="entry name" value="DNA/RNA_pol_sf"/>
</dbReference>
<evidence type="ECO:0000256" key="5">
    <source>
        <dbReference type="ARBA" id="ARBA00022842"/>
    </source>
</evidence>
<evidence type="ECO:0000313" key="11">
    <source>
        <dbReference type="EMBL" id="EOS13672.1"/>
    </source>
</evidence>
<evidence type="ECO:0000256" key="3">
    <source>
        <dbReference type="ARBA" id="ARBA00022695"/>
    </source>
</evidence>
<dbReference type="GO" id="GO:0051607">
    <property type="term" value="P:defense response to virus"/>
    <property type="evidence" value="ECO:0007669"/>
    <property type="project" value="UniProtKB-KW"/>
</dbReference>
<keyword evidence="5" id="KW-0460">Magnesium</keyword>
<dbReference type="GeneID" id="82154711"/>
<keyword evidence="4" id="KW-0479">Metal-binding</keyword>
<comment type="similarity">
    <text evidence="8">Belongs to the bacterial reverse transcriptase family.</text>
</comment>
<organism evidence="11 12">
    <name type="scientific">Phocaeicola sartorii</name>
    <dbReference type="NCBI Taxonomy" id="671267"/>
    <lineage>
        <taxon>Bacteria</taxon>
        <taxon>Pseudomonadati</taxon>
        <taxon>Bacteroidota</taxon>
        <taxon>Bacteroidia</taxon>
        <taxon>Bacteroidales</taxon>
        <taxon>Bacteroidaceae</taxon>
        <taxon>Phocaeicola</taxon>
    </lineage>
</organism>
<comment type="catalytic activity">
    <reaction evidence="9">
        <text>DNA(n) + a 2'-deoxyribonucleoside 5'-triphosphate = DNA(n+1) + diphosphate</text>
        <dbReference type="Rhea" id="RHEA:22508"/>
        <dbReference type="Rhea" id="RHEA-COMP:17339"/>
        <dbReference type="Rhea" id="RHEA-COMP:17340"/>
        <dbReference type="ChEBI" id="CHEBI:33019"/>
        <dbReference type="ChEBI" id="CHEBI:61560"/>
        <dbReference type="ChEBI" id="CHEBI:173112"/>
        <dbReference type="EC" id="2.7.7.49"/>
    </reaction>
</comment>
<dbReference type="InterPro" id="IPR054731">
    <property type="entry name" value="HisKin-conflict"/>
</dbReference>
<keyword evidence="3" id="KW-0548">Nucleotidyltransferase</keyword>
<dbReference type="Pfam" id="PF22561">
    <property type="entry name" value="HisKin-conflict"/>
    <property type="match status" value="1"/>
</dbReference>
<dbReference type="STRING" id="1235788.C802_01515"/>
<dbReference type="CDD" id="cd03487">
    <property type="entry name" value="RT_Bac_retron_II"/>
    <property type="match status" value="1"/>
</dbReference>
<dbReference type="InterPro" id="IPR051083">
    <property type="entry name" value="GrpII_Intron_Splice-Mob/Def"/>
</dbReference>
<reference evidence="11 12" key="1">
    <citation type="submission" date="2013-04" db="EMBL/GenBank/DDBJ databases">
        <title>The Genome Sequence of Bacteroides massiliensis dnLKV3.</title>
        <authorList>
            <consortium name="The Broad Institute Genomics Platform"/>
            <consortium name="The Broad Institute Genome Sequencing Center for Infectious Disease"/>
            <person name="Earl A."/>
            <person name="Xavier R."/>
            <person name="Kuhn K."/>
            <person name="Stappenbeck T."/>
            <person name="Walker B."/>
            <person name="Young S."/>
            <person name="Zeng Q."/>
            <person name="Gargeya S."/>
            <person name="Fitzgerald M."/>
            <person name="Haas B."/>
            <person name="Abouelleil A."/>
            <person name="Allen A.W."/>
            <person name="Alvarado L."/>
            <person name="Arachchi H.M."/>
            <person name="Berlin A.M."/>
            <person name="Chapman S.B."/>
            <person name="Gainer-Dewar J."/>
            <person name="Goldberg J."/>
            <person name="Griggs A."/>
            <person name="Gujja S."/>
            <person name="Hansen M."/>
            <person name="Howarth C."/>
            <person name="Imamovic A."/>
            <person name="Ireland A."/>
            <person name="Larimer J."/>
            <person name="McCowan C."/>
            <person name="Murphy C."/>
            <person name="Pearson M."/>
            <person name="Poon T.W."/>
            <person name="Priest M."/>
            <person name="Roberts A."/>
            <person name="Saif S."/>
            <person name="Shea T."/>
            <person name="Sisk P."/>
            <person name="Sykes S."/>
            <person name="Wortman J."/>
            <person name="Nusbaum C."/>
            <person name="Birren B."/>
        </authorList>
    </citation>
    <scope>NUCLEOTIDE SEQUENCE [LARGE SCALE GENOMIC DNA]</scope>
    <source>
        <strain evidence="12">dnLKV3</strain>
    </source>
</reference>
<evidence type="ECO:0000256" key="6">
    <source>
        <dbReference type="ARBA" id="ARBA00022918"/>
    </source>
</evidence>
<dbReference type="PANTHER" id="PTHR34047:SF7">
    <property type="entry name" value="RNA-DIRECTED DNA POLYMERASE"/>
    <property type="match status" value="1"/>
</dbReference>
<keyword evidence="12" id="KW-1185">Reference proteome</keyword>
<evidence type="ECO:0000313" key="12">
    <source>
        <dbReference type="Proteomes" id="UP000014200"/>
    </source>
</evidence>
<dbReference type="OrthoDB" id="9780724at2"/>
<accession>R9IA30</accession>
<evidence type="ECO:0000256" key="4">
    <source>
        <dbReference type="ARBA" id="ARBA00022723"/>
    </source>
</evidence>
<keyword evidence="2" id="KW-0808">Transferase</keyword>
<name>R9IA30_9BACT</name>
<proteinExistence type="inferred from homology"/>
<evidence type="ECO:0000256" key="8">
    <source>
        <dbReference type="ARBA" id="ARBA00034120"/>
    </source>
</evidence>
<dbReference type="InterPro" id="IPR000477">
    <property type="entry name" value="RT_dom"/>
</dbReference>
<dbReference type="EMBL" id="ASSP01000009">
    <property type="protein sequence ID" value="EOS13672.1"/>
    <property type="molecule type" value="Genomic_DNA"/>
</dbReference>
<protein>
    <recommendedName>
        <fullName evidence="1">RNA-directed DNA polymerase</fullName>
        <ecNumber evidence="1">2.7.7.49</ecNumber>
    </recommendedName>
</protein>
<dbReference type="GO" id="GO:0003964">
    <property type="term" value="F:RNA-directed DNA polymerase activity"/>
    <property type="evidence" value="ECO:0007669"/>
    <property type="project" value="UniProtKB-KW"/>
</dbReference>
<evidence type="ECO:0000256" key="9">
    <source>
        <dbReference type="ARBA" id="ARBA00048173"/>
    </source>
</evidence>
<keyword evidence="7" id="KW-0051">Antiviral defense</keyword>
<comment type="caution">
    <text evidence="11">The sequence shown here is derived from an EMBL/GenBank/DDBJ whole genome shotgun (WGS) entry which is preliminary data.</text>
</comment>
<gene>
    <name evidence="11" type="ORF">C802_01515</name>
</gene>
<feature type="domain" description="Reverse transcriptase" evidence="10">
    <location>
        <begin position="42"/>
        <end position="271"/>
    </location>
</feature>
<dbReference type="InterPro" id="IPR000123">
    <property type="entry name" value="Reverse_transcriptase_msDNA"/>
</dbReference>
<dbReference type="PATRIC" id="fig|1235788.3.peg.1550"/>
<dbReference type="HOGENOM" id="CLU_398315_0_0_10"/>
<dbReference type="RefSeq" id="WP_016275923.1">
    <property type="nucleotide sequence ID" value="NZ_JABVZU010000003.1"/>
</dbReference>
<dbReference type="Pfam" id="PF00078">
    <property type="entry name" value="RVT_1"/>
    <property type="match status" value="1"/>
</dbReference>
<dbReference type="GO" id="GO:0003723">
    <property type="term" value="F:RNA binding"/>
    <property type="evidence" value="ECO:0007669"/>
    <property type="project" value="InterPro"/>
</dbReference>
<evidence type="ECO:0000256" key="2">
    <source>
        <dbReference type="ARBA" id="ARBA00022679"/>
    </source>
</evidence>
<dbReference type="PROSITE" id="PS50878">
    <property type="entry name" value="RT_POL"/>
    <property type="match status" value="1"/>
</dbReference>
<dbReference type="Proteomes" id="UP000014200">
    <property type="component" value="Unassembled WGS sequence"/>
</dbReference>
<dbReference type="AlphaFoldDB" id="R9IA30"/>
<keyword evidence="6" id="KW-0695">RNA-directed DNA polymerase</keyword>
<evidence type="ECO:0000259" key="10">
    <source>
        <dbReference type="PROSITE" id="PS50878"/>
    </source>
</evidence>
<dbReference type="EC" id="2.7.7.49" evidence="1"/>
<evidence type="ECO:0000256" key="1">
    <source>
        <dbReference type="ARBA" id="ARBA00012493"/>
    </source>
</evidence>
<evidence type="ECO:0000256" key="7">
    <source>
        <dbReference type="ARBA" id="ARBA00023118"/>
    </source>
</evidence>
<dbReference type="GO" id="GO:0046872">
    <property type="term" value="F:metal ion binding"/>
    <property type="evidence" value="ECO:0007669"/>
    <property type="project" value="UniProtKB-KW"/>
</dbReference>
<sequence length="790" mass="91068">MDKGEIAKKARILQTKTDLLALLNEIKADDLGEKGYPFVLRQINYYCNPKNTKGRFVTFAILKKSGGIRNIAAPSNGLKMLQTYLNVILGSLYTPSSHVMGFVKGRSVITNASRHLNQNYVFNIDLKDFFSSIPQARVWKRLQLPPFSFPQEIANVIAGLCCIEMIVQDEQGQVRTKYVLPQGAPTSPVITNMICDTLDRRLSGLAARFGLNFSRYADDITFSSLHYVYSENGAFRKELKRIVEGQNFTINEAKTRLQKKGDRHEVTGLIVSDRVNVSRTYVRNLRSLLYIWEKYGYDAANEKFVYYYLDDKPASSTCMPNMVNVIEGKLQYLKMVKGGDNPVYLNLYSKFELLQYIYHNKDNGEEQSMSDVESMLHQSSMSVEGVVAQWKNRDIFSITGTLLNECKRSVSPLIVKKVAASLMAYLSASLVNNIKKRAELQWYMLRDINDAMNGQPRTRKIDGEEEKIHRPKLVVAFLKQFTSTENLKYTTHTWERMIDGKYKWTDFDQFFHSYESELKDKTGSGIPIFDIYNCNIHLYNLVRNFLLPPSKEEYPWQTDYGLKLSYCTPEGVIQNWMKENPDKQPMEIPLSVFPESYRPKQRVQGQTLVDFRDVIDIFKNAIEYRDDNLYWDVSDIFKLTDFSLDDSVLDTLSGITFYTDTILVREALKIIADNIIVRPQHRHLKVQAIRGKDGDQKYVSLEILHVESFSNKSLDDDKLQLKGNKGQLSAVKQKLVSLCDFSVESRFRKGDEMGDYRIDYLYSEEVNAEPRVTKLDAPAEGFKYILKFYL</sequence>